<feature type="transmembrane region" description="Helical" evidence="1">
    <location>
        <begin position="277"/>
        <end position="294"/>
    </location>
</feature>
<dbReference type="InterPro" id="IPR002656">
    <property type="entry name" value="Acyl_transf_3_dom"/>
</dbReference>
<accession>A0A8S1F3U7</accession>
<feature type="transmembrane region" description="Helical" evidence="1">
    <location>
        <begin position="369"/>
        <end position="387"/>
    </location>
</feature>
<evidence type="ECO:0000259" key="2">
    <source>
        <dbReference type="Pfam" id="PF01757"/>
    </source>
</evidence>
<sequence>MKRLDLQGLRGLSILAVLLFHYFGDTFPNGYIGVDMLFVLSGYLMTMILGSSKSLDSASNQQFYYRRIKRIVPLFMFTIFGATLLVFLLFPPTFISINCDSAFTSMFLFKNVAESLAYFQKMSQANDLFVHLWSICVAAQFYLLYPLLLLTLNRFPNYRIHSLIAIIILSFRHHATSDPITSFYCVFARLWQFAFGALSFYTAECFDEIVARPKREFLLLDQDYDIDEIEDLEVNLEKREKTNSPIEHNQWQFNILVTATISCLLILSAYPKALEPIALRMMVTVITGTLIVAGKFVECHPLDNKLLVYLGDISYCLYLVHWPVFVYAKHNFDERFLIYASFALISIILSSLLVETLETFHRRLPTTTALALLIGVLYLATLTMRFVKPSNTRFNEDDVRLSKYLERDVEKLDFSDISRDNAVILNKKWARDEADSNRPPNCEPSTSEHGYCEFEASRLNGDLTTLIIGNSFAPNLADLIYKIAGDFSKKIVKFSAPDCAVLTINEPNCRPVYEQFIKIANTTKPDVMFILDNNSKLTRPIATDDFVMVEAQNTLRIYEEIVSRRIYHLDAMCAPLRPTLAEFARLLENGHQLTQEDFVIDYRFSLGQLRVKELVKRCRTCDVIRVHDALNDKSFDEATSLAYFYDGGHLTPMAKKIIWPLFRNLTADFRNMSMIAG</sequence>
<dbReference type="Proteomes" id="UP000494206">
    <property type="component" value="Unassembled WGS sequence"/>
</dbReference>
<dbReference type="Pfam" id="PF19040">
    <property type="entry name" value="SGNH"/>
    <property type="match status" value="1"/>
</dbReference>
<dbReference type="GO" id="GO:0016747">
    <property type="term" value="F:acyltransferase activity, transferring groups other than amino-acyl groups"/>
    <property type="evidence" value="ECO:0007669"/>
    <property type="project" value="InterPro"/>
</dbReference>
<feature type="domain" description="Acyltransferase 3" evidence="2">
    <location>
        <begin position="5"/>
        <end position="353"/>
    </location>
</feature>
<gene>
    <name evidence="4" type="ORF">CBOVIS_LOCUS8818</name>
</gene>
<feature type="transmembrane region" description="Helical" evidence="1">
    <location>
        <begin position="30"/>
        <end position="50"/>
    </location>
</feature>
<evidence type="ECO:0000313" key="5">
    <source>
        <dbReference type="Proteomes" id="UP000494206"/>
    </source>
</evidence>
<evidence type="ECO:0008006" key="6">
    <source>
        <dbReference type="Google" id="ProtNLM"/>
    </source>
</evidence>
<feature type="transmembrane region" description="Helical" evidence="1">
    <location>
        <begin position="128"/>
        <end position="152"/>
    </location>
</feature>
<evidence type="ECO:0000256" key="1">
    <source>
        <dbReference type="SAM" id="Phobius"/>
    </source>
</evidence>
<dbReference type="AlphaFoldDB" id="A0A8S1F3U7"/>
<keyword evidence="5" id="KW-1185">Reference proteome</keyword>
<evidence type="ECO:0000313" key="4">
    <source>
        <dbReference type="EMBL" id="CAB3406797.1"/>
    </source>
</evidence>
<feature type="transmembrane region" description="Helical" evidence="1">
    <location>
        <begin position="251"/>
        <end position="271"/>
    </location>
</feature>
<keyword evidence="1" id="KW-0812">Transmembrane</keyword>
<dbReference type="PANTHER" id="PTHR23028">
    <property type="entry name" value="ACETYLTRANSFERASE"/>
    <property type="match status" value="1"/>
</dbReference>
<dbReference type="OrthoDB" id="92766at2759"/>
<keyword evidence="1" id="KW-0472">Membrane</keyword>
<feature type="domain" description="SGNH" evidence="3">
    <location>
        <begin position="447"/>
        <end position="663"/>
    </location>
</feature>
<dbReference type="InterPro" id="IPR043968">
    <property type="entry name" value="SGNH"/>
</dbReference>
<keyword evidence="1" id="KW-1133">Transmembrane helix</keyword>
<dbReference type="EMBL" id="CADEPM010000005">
    <property type="protein sequence ID" value="CAB3406797.1"/>
    <property type="molecule type" value="Genomic_DNA"/>
</dbReference>
<feature type="transmembrane region" description="Helical" evidence="1">
    <location>
        <begin position="71"/>
        <end position="90"/>
    </location>
</feature>
<dbReference type="GO" id="GO:0000271">
    <property type="term" value="P:polysaccharide biosynthetic process"/>
    <property type="evidence" value="ECO:0007669"/>
    <property type="project" value="TreeGrafter"/>
</dbReference>
<feature type="transmembrane region" description="Helical" evidence="1">
    <location>
        <begin position="306"/>
        <end position="324"/>
    </location>
</feature>
<dbReference type="GO" id="GO:0016020">
    <property type="term" value="C:membrane"/>
    <property type="evidence" value="ECO:0007669"/>
    <property type="project" value="TreeGrafter"/>
</dbReference>
<protein>
    <recommendedName>
        <fullName evidence="6">Acyltransferase</fullName>
    </recommendedName>
</protein>
<dbReference type="InterPro" id="IPR050879">
    <property type="entry name" value="Acyltransferase_3"/>
</dbReference>
<comment type="caution">
    <text evidence="4">The sequence shown here is derived from an EMBL/GenBank/DDBJ whole genome shotgun (WGS) entry which is preliminary data.</text>
</comment>
<feature type="transmembrane region" description="Helical" evidence="1">
    <location>
        <begin position="336"/>
        <end position="357"/>
    </location>
</feature>
<proteinExistence type="predicted"/>
<organism evidence="4 5">
    <name type="scientific">Caenorhabditis bovis</name>
    <dbReference type="NCBI Taxonomy" id="2654633"/>
    <lineage>
        <taxon>Eukaryota</taxon>
        <taxon>Metazoa</taxon>
        <taxon>Ecdysozoa</taxon>
        <taxon>Nematoda</taxon>
        <taxon>Chromadorea</taxon>
        <taxon>Rhabditida</taxon>
        <taxon>Rhabditina</taxon>
        <taxon>Rhabditomorpha</taxon>
        <taxon>Rhabditoidea</taxon>
        <taxon>Rhabditidae</taxon>
        <taxon>Peloderinae</taxon>
        <taxon>Caenorhabditis</taxon>
    </lineage>
</organism>
<dbReference type="Pfam" id="PF01757">
    <property type="entry name" value="Acyl_transf_3"/>
    <property type="match status" value="1"/>
</dbReference>
<evidence type="ECO:0000259" key="3">
    <source>
        <dbReference type="Pfam" id="PF19040"/>
    </source>
</evidence>
<name>A0A8S1F3U7_9PELO</name>
<dbReference type="PANTHER" id="PTHR23028:SF115">
    <property type="entry name" value="ACYL_TRANSF_3 DOMAIN-CONTAINING PROTEIN-RELATED"/>
    <property type="match status" value="1"/>
</dbReference>
<reference evidence="4 5" key="1">
    <citation type="submission" date="2020-04" db="EMBL/GenBank/DDBJ databases">
        <authorList>
            <person name="Laetsch R D."/>
            <person name="Stevens L."/>
            <person name="Kumar S."/>
            <person name="Blaxter L. M."/>
        </authorList>
    </citation>
    <scope>NUCLEOTIDE SEQUENCE [LARGE SCALE GENOMIC DNA]</scope>
</reference>